<dbReference type="PANTHER" id="PTHR33932">
    <property type="entry name" value="NA(+)/H(+) ANTIPORTER SUBUNIT B"/>
    <property type="match status" value="1"/>
</dbReference>
<evidence type="ECO:0000256" key="2">
    <source>
        <dbReference type="ARBA" id="ARBA00022475"/>
    </source>
</evidence>
<feature type="transmembrane region" description="Helical" evidence="7">
    <location>
        <begin position="26"/>
        <end position="43"/>
    </location>
</feature>
<dbReference type="HOGENOM" id="CLU_101659_3_0_2"/>
<dbReference type="EMBL" id="AOHV01000027">
    <property type="protein sequence ID" value="ELY37201.1"/>
    <property type="molecule type" value="Genomic_DNA"/>
</dbReference>
<dbReference type="InterPro" id="IPR007182">
    <property type="entry name" value="MnhB"/>
</dbReference>
<dbReference type="AlphaFoldDB" id="D8J657"/>
<dbReference type="NCBIfam" id="NF009160">
    <property type="entry name" value="PRK12505.1"/>
    <property type="match status" value="1"/>
</dbReference>
<sequence length="174" mass="18028">MVAVSADGLNDDSYVESQVIMTTVKVVAPFVLTYGLFITFHGADAPGGGFQGGAIIGTVILMIAFAFGIEPTREWLSNAAVVGLIAGGVLAFGTIGLVSMARGGAFLQYDLLPIHHPVRYGIESVEILGIAAIVSGTVIGLFFVTAAGFTAETLARPERSQADRPRGPETGGEE</sequence>
<evidence type="ECO:0000256" key="1">
    <source>
        <dbReference type="ARBA" id="ARBA00004651"/>
    </source>
</evidence>
<evidence type="ECO:0000256" key="3">
    <source>
        <dbReference type="ARBA" id="ARBA00022692"/>
    </source>
</evidence>
<dbReference type="KEGG" id="hje:HacjB3_11960"/>
<evidence type="ECO:0000256" key="7">
    <source>
        <dbReference type="SAM" id="Phobius"/>
    </source>
</evidence>
<dbReference type="PATRIC" id="fig|795797.18.peg.2395"/>
<feature type="domain" description="Na+/H+ antiporter MnhB subunit-related protein" evidence="8">
    <location>
        <begin position="20"/>
        <end position="139"/>
    </location>
</feature>
<evidence type="ECO:0000256" key="4">
    <source>
        <dbReference type="ARBA" id="ARBA00022989"/>
    </source>
</evidence>
<evidence type="ECO:0000313" key="9">
    <source>
        <dbReference type="EMBL" id="ADJ15775.1"/>
    </source>
</evidence>
<dbReference type="OrthoDB" id="19265at2157"/>
<dbReference type="GeneID" id="9420206"/>
<dbReference type="Proteomes" id="UP000000390">
    <property type="component" value="Chromosome"/>
</dbReference>
<feature type="transmembrane region" description="Helical" evidence="7">
    <location>
        <begin position="49"/>
        <end position="69"/>
    </location>
</feature>
<keyword evidence="2" id="KW-1003">Cell membrane</keyword>
<feature type="transmembrane region" description="Helical" evidence="7">
    <location>
        <begin position="81"/>
        <end position="107"/>
    </location>
</feature>
<evidence type="ECO:0000259" key="8">
    <source>
        <dbReference type="Pfam" id="PF04039"/>
    </source>
</evidence>
<reference evidence="10 12" key="2">
    <citation type="journal article" date="2014" name="PLoS Genet.">
        <title>Phylogenetically driven sequencing of extremely halophilic archaea reveals strategies for static and dynamic osmo-response.</title>
        <authorList>
            <person name="Becker E.A."/>
            <person name="Seitzer P.M."/>
            <person name="Tritt A."/>
            <person name="Larsen D."/>
            <person name="Krusor M."/>
            <person name="Yao A.I."/>
            <person name="Wu D."/>
            <person name="Madern D."/>
            <person name="Eisen J.A."/>
            <person name="Darling A.E."/>
            <person name="Facciotti M.T."/>
        </authorList>
    </citation>
    <scope>NUCLEOTIDE SEQUENCE [LARGE SCALE GENOMIC DNA]</scope>
    <source>
        <strain evidence="10">B3</strain>
        <strain evidence="12">DSM 18796 / CECT 7217 / JCM 14584 / KCTC 4019 / B3</strain>
    </source>
</reference>
<evidence type="ECO:0000313" key="11">
    <source>
        <dbReference type="Proteomes" id="UP000000390"/>
    </source>
</evidence>
<accession>D8J657</accession>
<name>D8J657_HALJB</name>
<keyword evidence="3 7" id="KW-0812">Transmembrane</keyword>
<keyword evidence="4 7" id="KW-1133">Transmembrane helix</keyword>
<evidence type="ECO:0000256" key="6">
    <source>
        <dbReference type="SAM" id="MobiDB-lite"/>
    </source>
</evidence>
<dbReference type="InterPro" id="IPR050622">
    <property type="entry name" value="CPA3_antiporter_subunitB"/>
</dbReference>
<dbReference type="Pfam" id="PF04039">
    <property type="entry name" value="MnhB"/>
    <property type="match status" value="1"/>
</dbReference>
<dbReference type="PANTHER" id="PTHR33932:SF4">
    <property type="entry name" value="NA(+)_H(+) ANTIPORTER SUBUNIT B"/>
    <property type="match status" value="1"/>
</dbReference>
<dbReference type="RefSeq" id="WP_008416602.1">
    <property type="nucleotide sequence ID" value="NC_014297.1"/>
</dbReference>
<proteinExistence type="predicted"/>
<gene>
    <name evidence="9" type="ordered locus">HacjB3_11960</name>
    <name evidence="10" type="ORF">C497_10668</name>
</gene>
<evidence type="ECO:0000313" key="10">
    <source>
        <dbReference type="EMBL" id="ELY37201.1"/>
    </source>
</evidence>
<feature type="region of interest" description="Disordered" evidence="6">
    <location>
        <begin position="155"/>
        <end position="174"/>
    </location>
</feature>
<dbReference type="Proteomes" id="UP000011645">
    <property type="component" value="Unassembled WGS sequence"/>
</dbReference>
<comment type="subcellular location">
    <subcellularLocation>
        <location evidence="1">Cell membrane</location>
        <topology evidence="1">Multi-pass membrane protein</topology>
    </subcellularLocation>
</comment>
<reference evidence="9 11" key="1">
    <citation type="journal article" date="2010" name="J. Bacteriol.">
        <title>Complete genome sequence of Halalkalicoccus jeotgali B3(T), an extremely halophilic archaeon.</title>
        <authorList>
            <person name="Roh S.W."/>
            <person name="Nam Y.D."/>
            <person name="Nam S.H."/>
            <person name="Choi S.H."/>
            <person name="Park H.S."/>
            <person name="Bae J.W."/>
        </authorList>
    </citation>
    <scope>NUCLEOTIDE SEQUENCE [LARGE SCALE GENOMIC DNA]</scope>
    <source>
        <strain evidence="9">B3</strain>
        <strain evidence="11">DSM 18796 / CECT 7217 / JCM 14584 / KCTC 4019 / B3</strain>
    </source>
</reference>
<feature type="transmembrane region" description="Helical" evidence="7">
    <location>
        <begin position="127"/>
        <end position="151"/>
    </location>
</feature>
<dbReference type="EMBL" id="CP002062">
    <property type="protein sequence ID" value="ADJ15775.1"/>
    <property type="molecule type" value="Genomic_DNA"/>
</dbReference>
<protein>
    <submittedName>
        <fullName evidence="9">Monovalent cation/H+ antiporter subunit B</fullName>
    </submittedName>
</protein>
<evidence type="ECO:0000256" key="5">
    <source>
        <dbReference type="ARBA" id="ARBA00023136"/>
    </source>
</evidence>
<dbReference type="GO" id="GO:0005886">
    <property type="term" value="C:plasma membrane"/>
    <property type="evidence" value="ECO:0007669"/>
    <property type="project" value="UniProtKB-SubCell"/>
</dbReference>
<organism evidence="9 11">
    <name type="scientific">Halalkalicoccus jeotgali (strain DSM 18796 / CECT 7217 / JCM 14584 / KCTC 4019 / B3)</name>
    <dbReference type="NCBI Taxonomy" id="795797"/>
    <lineage>
        <taxon>Archaea</taxon>
        <taxon>Methanobacteriati</taxon>
        <taxon>Methanobacteriota</taxon>
        <taxon>Stenosarchaea group</taxon>
        <taxon>Halobacteria</taxon>
        <taxon>Halobacteriales</taxon>
        <taxon>Halococcaceae</taxon>
        <taxon>Halalkalicoccus</taxon>
    </lineage>
</organism>
<keyword evidence="5 7" id="KW-0472">Membrane</keyword>
<dbReference type="STRING" id="795797.HacjB3_11960"/>
<keyword evidence="12" id="KW-1185">Reference proteome</keyword>
<evidence type="ECO:0000313" key="12">
    <source>
        <dbReference type="Proteomes" id="UP000011645"/>
    </source>
</evidence>
<feature type="compositionally biased region" description="Basic and acidic residues" evidence="6">
    <location>
        <begin position="155"/>
        <end position="167"/>
    </location>
</feature>
<dbReference type="eggNOG" id="arCOG03079">
    <property type="taxonomic scope" value="Archaea"/>
</dbReference>